<accession>A0A834I523</accession>
<keyword evidence="2" id="KW-0808">Transferase</keyword>
<feature type="transmembrane region" description="Helical" evidence="12">
    <location>
        <begin position="276"/>
        <end position="293"/>
    </location>
</feature>
<evidence type="ECO:0000256" key="5">
    <source>
        <dbReference type="ARBA" id="ARBA00022989"/>
    </source>
</evidence>
<dbReference type="PANTHER" id="PTHR13906">
    <property type="entry name" value="PORCUPINE"/>
    <property type="match status" value="1"/>
</dbReference>
<dbReference type="AlphaFoldDB" id="A0A834I523"/>
<comment type="subcellular location">
    <subcellularLocation>
        <location evidence="1">Membrane</location>
        <topology evidence="1">Multi-pass membrane protein</topology>
    </subcellularLocation>
</comment>
<evidence type="ECO:0000313" key="13">
    <source>
        <dbReference type="EMBL" id="KAF7267147.1"/>
    </source>
</evidence>
<evidence type="ECO:0000256" key="6">
    <source>
        <dbReference type="ARBA" id="ARBA00023136"/>
    </source>
</evidence>
<keyword evidence="4 12" id="KW-0812">Transmembrane</keyword>
<comment type="caution">
    <text evidence="13">The sequence shown here is derived from an EMBL/GenBank/DDBJ whole genome shotgun (WGS) entry which is preliminary data.</text>
</comment>
<feature type="transmembrane region" description="Helical" evidence="12">
    <location>
        <begin position="45"/>
        <end position="64"/>
    </location>
</feature>
<dbReference type="EC" id="2.3.1.250" evidence="9"/>
<dbReference type="GO" id="GO:0061355">
    <property type="term" value="P:Wnt protein secretion"/>
    <property type="evidence" value="ECO:0007669"/>
    <property type="project" value="TreeGrafter"/>
</dbReference>
<dbReference type="GO" id="GO:0016055">
    <property type="term" value="P:Wnt signaling pathway"/>
    <property type="evidence" value="ECO:0007669"/>
    <property type="project" value="UniProtKB-KW"/>
</dbReference>
<keyword evidence="6 12" id="KW-0472">Membrane</keyword>
<evidence type="ECO:0000256" key="12">
    <source>
        <dbReference type="SAM" id="Phobius"/>
    </source>
</evidence>
<evidence type="ECO:0000256" key="4">
    <source>
        <dbReference type="ARBA" id="ARBA00022692"/>
    </source>
</evidence>
<feature type="transmembrane region" description="Helical" evidence="12">
    <location>
        <begin position="426"/>
        <end position="445"/>
    </location>
</feature>
<gene>
    <name evidence="13" type="ORF">GWI33_019638</name>
</gene>
<dbReference type="InterPro" id="IPR049941">
    <property type="entry name" value="LPLAT_7/PORCN-like"/>
</dbReference>
<dbReference type="GO" id="GO:0005783">
    <property type="term" value="C:endoplasmic reticulum"/>
    <property type="evidence" value="ECO:0007669"/>
    <property type="project" value="TreeGrafter"/>
</dbReference>
<keyword evidence="14" id="KW-1185">Reference proteome</keyword>
<sequence length="446" mass="52917">MDFWPDIPTSDESLQYYFNDFDEDFFHETFNDIWENCVVESIKSIYNSLSITIYINLGFGLATSLGLPENIFHWLSALCGFYILIVTLQSAKGLAVIFISYLTIYVIIFVINTFHKRLKENKLKEYDRRNKYFHFVENSSIAQYSLIIFFVLFEYILLEKETWLEIRGIMMVFSMKLISIITDIDLQNFPSFSQYCGYMFSGSNILFGPWITYDYYLFLIKYPTKKNIYWLLGIVRALFLALFFLTVSNCWTSYFIPDDSNKLLLGYKEALSFRTSHYFICYLSEALMLAAGWKEKDHHFDEQYWKLSVTNPLNIELPSALSIVVINWNKPMHYFFKKYIYRKWLPLGKFYAIFLTFLISSLFHGFEIKISLVLLSLGIFSYLQILVREQVSQTFNICVKVYPLLHLIFLGVLMDESTNEIGIYTKWSNLYFFSLWIMFINFLIVK</sequence>
<feature type="transmembrane region" description="Helical" evidence="12">
    <location>
        <begin position="198"/>
        <end position="216"/>
    </location>
</feature>
<dbReference type="EMBL" id="JAACXV010014465">
    <property type="protein sequence ID" value="KAF7267147.1"/>
    <property type="molecule type" value="Genomic_DNA"/>
</dbReference>
<comment type="catalytic activity">
    <reaction evidence="11">
        <text>[Wnt protein]-L-serine + (9Z)-hexadecenoyl-CoA = [Wnt protein]-O-(9Z)-hexadecenoyl-L-serine + CoA</text>
        <dbReference type="Rhea" id="RHEA:45336"/>
        <dbReference type="Rhea" id="RHEA-COMP:11170"/>
        <dbReference type="Rhea" id="RHEA-COMP:11171"/>
        <dbReference type="ChEBI" id="CHEBI:29999"/>
        <dbReference type="ChEBI" id="CHEBI:57287"/>
        <dbReference type="ChEBI" id="CHEBI:61540"/>
        <dbReference type="ChEBI" id="CHEBI:85189"/>
        <dbReference type="EC" id="2.3.1.250"/>
    </reaction>
</comment>
<evidence type="ECO:0000256" key="11">
    <source>
        <dbReference type="ARBA" id="ARBA00047978"/>
    </source>
</evidence>
<dbReference type="PANTHER" id="PTHR13906:SF12">
    <property type="entry name" value="PROTEIN-SERINE O-PALMITOLEOYLTRANSFERASE PORCUPINE"/>
    <property type="match status" value="1"/>
</dbReference>
<evidence type="ECO:0000313" key="14">
    <source>
        <dbReference type="Proteomes" id="UP000625711"/>
    </source>
</evidence>
<organism evidence="13 14">
    <name type="scientific">Rhynchophorus ferrugineus</name>
    <name type="common">Red palm weevil</name>
    <name type="synonym">Curculio ferrugineus</name>
    <dbReference type="NCBI Taxonomy" id="354439"/>
    <lineage>
        <taxon>Eukaryota</taxon>
        <taxon>Metazoa</taxon>
        <taxon>Ecdysozoa</taxon>
        <taxon>Arthropoda</taxon>
        <taxon>Hexapoda</taxon>
        <taxon>Insecta</taxon>
        <taxon>Pterygota</taxon>
        <taxon>Neoptera</taxon>
        <taxon>Endopterygota</taxon>
        <taxon>Coleoptera</taxon>
        <taxon>Polyphaga</taxon>
        <taxon>Cucujiformia</taxon>
        <taxon>Curculionidae</taxon>
        <taxon>Dryophthorinae</taxon>
        <taxon>Rhynchophorus</taxon>
    </lineage>
</organism>
<reference evidence="13" key="1">
    <citation type="submission" date="2020-08" db="EMBL/GenBank/DDBJ databases">
        <title>Genome sequencing and assembly of the red palm weevil Rhynchophorus ferrugineus.</title>
        <authorList>
            <person name="Dias G.B."/>
            <person name="Bergman C.M."/>
            <person name="Manee M."/>
        </authorList>
    </citation>
    <scope>NUCLEOTIDE SEQUENCE</scope>
    <source>
        <strain evidence="13">AA-2017</strain>
        <tissue evidence="13">Whole larva</tissue>
    </source>
</reference>
<feature type="transmembrane region" description="Helical" evidence="12">
    <location>
        <begin position="394"/>
        <end position="414"/>
    </location>
</feature>
<feature type="transmembrane region" description="Helical" evidence="12">
    <location>
        <begin position="344"/>
        <end position="364"/>
    </location>
</feature>
<protein>
    <recommendedName>
        <fullName evidence="10">Protein-serine O-palmitoleoyltransferase porcupine</fullName>
        <ecNumber evidence="9">2.3.1.250</ecNumber>
    </recommendedName>
</protein>
<keyword evidence="5 12" id="KW-1133">Transmembrane helix</keyword>
<dbReference type="OrthoDB" id="5968863at2759"/>
<evidence type="ECO:0000256" key="9">
    <source>
        <dbReference type="ARBA" id="ARBA00038867"/>
    </source>
</evidence>
<evidence type="ECO:0000256" key="2">
    <source>
        <dbReference type="ARBA" id="ARBA00022679"/>
    </source>
</evidence>
<evidence type="ECO:0000256" key="1">
    <source>
        <dbReference type="ARBA" id="ARBA00004141"/>
    </source>
</evidence>
<dbReference type="GO" id="GO:0017147">
    <property type="term" value="F:Wnt-protein binding"/>
    <property type="evidence" value="ECO:0007669"/>
    <property type="project" value="TreeGrafter"/>
</dbReference>
<dbReference type="Proteomes" id="UP000625711">
    <property type="component" value="Unassembled WGS sequence"/>
</dbReference>
<evidence type="ECO:0000256" key="10">
    <source>
        <dbReference type="ARBA" id="ARBA00040371"/>
    </source>
</evidence>
<dbReference type="GO" id="GO:0030258">
    <property type="term" value="P:lipid modification"/>
    <property type="evidence" value="ECO:0007669"/>
    <property type="project" value="TreeGrafter"/>
</dbReference>
<dbReference type="GO" id="GO:1990698">
    <property type="term" value="F:palmitoleoyltransferase activity"/>
    <property type="evidence" value="ECO:0007669"/>
    <property type="project" value="UniProtKB-EC"/>
</dbReference>
<dbReference type="GO" id="GO:0016020">
    <property type="term" value="C:membrane"/>
    <property type="evidence" value="ECO:0007669"/>
    <property type="project" value="UniProtKB-SubCell"/>
</dbReference>
<proteinExistence type="inferred from homology"/>
<evidence type="ECO:0000256" key="7">
    <source>
        <dbReference type="ARBA" id="ARBA00023315"/>
    </source>
</evidence>
<name>A0A834I523_RHYFE</name>
<keyword evidence="3" id="KW-0879">Wnt signaling pathway</keyword>
<feature type="transmembrane region" description="Helical" evidence="12">
    <location>
        <begin position="228"/>
        <end position="256"/>
    </location>
</feature>
<keyword evidence="7" id="KW-0012">Acyltransferase</keyword>
<feature type="transmembrane region" description="Helical" evidence="12">
    <location>
        <begin position="370"/>
        <end position="387"/>
    </location>
</feature>
<feature type="transmembrane region" description="Helical" evidence="12">
    <location>
        <begin position="71"/>
        <end position="88"/>
    </location>
</feature>
<feature type="transmembrane region" description="Helical" evidence="12">
    <location>
        <begin position="94"/>
        <end position="114"/>
    </location>
</feature>
<dbReference type="InterPro" id="IPR004299">
    <property type="entry name" value="MBOAT_fam"/>
</dbReference>
<evidence type="ECO:0000256" key="8">
    <source>
        <dbReference type="ARBA" id="ARBA00038269"/>
    </source>
</evidence>
<dbReference type="Pfam" id="PF03062">
    <property type="entry name" value="MBOAT"/>
    <property type="match status" value="1"/>
</dbReference>
<comment type="similarity">
    <text evidence="8">Belongs to the membrane-bound acyltransferase family. Porcupine subfamily.</text>
</comment>
<evidence type="ECO:0000256" key="3">
    <source>
        <dbReference type="ARBA" id="ARBA00022687"/>
    </source>
</evidence>
<feature type="transmembrane region" description="Helical" evidence="12">
    <location>
        <begin position="135"/>
        <end position="158"/>
    </location>
</feature>